<sequence>MSNELGPSATFKKGNNINGISLMNKTKKDVSSINGSSTSLSSSSASSSIFSTPKLPTLGSKISSPSSQPFTRSTTPLQTLPPLHKIASHESSLPPLHNISTYNNNNSGGGADGGQQSMANYSQTNQLVNDLYRTRIMELEAMEQAARLRENSMKKRLDEVMNLQINYQNLLNNNGGMSSQTQPQPSQQPQQAGQYYSNNNNNNNDQGSQSISPNVSITGSTTITSPNSRSKIISETTPTHHQQQQGGVGAGDNESIILPPLKRNRTDELTDANGNGNGNDNKKVKI</sequence>
<proteinExistence type="predicted"/>
<evidence type="ECO:0000313" key="3">
    <source>
        <dbReference type="Proteomes" id="UP000536275"/>
    </source>
</evidence>
<feature type="region of interest" description="Disordered" evidence="1">
    <location>
        <begin position="27"/>
        <end position="51"/>
    </location>
</feature>
<comment type="caution">
    <text evidence="2">The sequence shown here is derived from an EMBL/GenBank/DDBJ whole genome shotgun (WGS) entry which is preliminary data.</text>
</comment>
<dbReference type="AlphaFoldDB" id="A0A8H6F270"/>
<feature type="compositionally biased region" description="Polar residues" evidence="1">
    <location>
        <begin position="205"/>
        <end position="241"/>
    </location>
</feature>
<reference evidence="2 3" key="1">
    <citation type="submission" date="2020-03" db="EMBL/GenBank/DDBJ databases">
        <title>FDA dAtabase for Regulatory Grade micrObial Sequences (FDA-ARGOS): Supporting development and validation of Infectious Disease Dx tests.</title>
        <authorList>
            <person name="Campos J."/>
            <person name="Goldberg B."/>
            <person name="Tallon L."/>
            <person name="Sadzewicz L."/>
            <person name="Vavikolanu K."/>
            <person name="Mehta A."/>
            <person name="Aluvathingal J."/>
            <person name="Nadendla S."/>
            <person name="Nandy P."/>
            <person name="Geyer C."/>
            <person name="Yan Y."/>
            <person name="Sichtig H."/>
        </authorList>
    </citation>
    <scope>NUCLEOTIDE SEQUENCE [LARGE SCALE GENOMIC DNA]</scope>
    <source>
        <strain evidence="2 3">FDAARGOS_656</strain>
    </source>
</reference>
<protein>
    <submittedName>
        <fullName evidence="2">Uncharacterized protein</fullName>
    </submittedName>
</protein>
<evidence type="ECO:0000313" key="2">
    <source>
        <dbReference type="EMBL" id="KAF6067108.1"/>
    </source>
</evidence>
<gene>
    <name evidence="2" type="ORF">FOB64_004537</name>
</gene>
<feature type="region of interest" description="Disordered" evidence="1">
    <location>
        <begin position="88"/>
        <end position="118"/>
    </location>
</feature>
<feature type="region of interest" description="Disordered" evidence="1">
    <location>
        <begin position="59"/>
        <end position="78"/>
    </location>
</feature>
<dbReference type="Proteomes" id="UP000536275">
    <property type="component" value="Unassembled WGS sequence"/>
</dbReference>
<feature type="region of interest" description="Disordered" evidence="1">
    <location>
        <begin position="171"/>
        <end position="286"/>
    </location>
</feature>
<organism evidence="2 3">
    <name type="scientific">Candida albicans</name>
    <name type="common">Yeast</name>
    <dbReference type="NCBI Taxonomy" id="5476"/>
    <lineage>
        <taxon>Eukaryota</taxon>
        <taxon>Fungi</taxon>
        <taxon>Dikarya</taxon>
        <taxon>Ascomycota</taxon>
        <taxon>Saccharomycotina</taxon>
        <taxon>Pichiomycetes</taxon>
        <taxon>Debaryomycetaceae</taxon>
        <taxon>Candida/Lodderomyces clade</taxon>
        <taxon>Candida</taxon>
    </lineage>
</organism>
<feature type="compositionally biased region" description="Low complexity" evidence="1">
    <location>
        <begin position="31"/>
        <end position="51"/>
    </location>
</feature>
<feature type="compositionally biased region" description="Low complexity" evidence="1">
    <location>
        <begin position="171"/>
        <end position="191"/>
    </location>
</feature>
<evidence type="ECO:0000256" key="1">
    <source>
        <dbReference type="SAM" id="MobiDB-lite"/>
    </source>
</evidence>
<name>A0A8H6F270_CANAX</name>
<feature type="compositionally biased region" description="Polar residues" evidence="1">
    <location>
        <begin position="60"/>
        <end position="78"/>
    </location>
</feature>
<accession>A0A8H6F270</accession>
<dbReference type="EMBL" id="JABWAD010000055">
    <property type="protein sequence ID" value="KAF6067108.1"/>
    <property type="molecule type" value="Genomic_DNA"/>
</dbReference>